<proteinExistence type="predicted"/>
<comment type="caution">
    <text evidence="1">The sequence shown here is derived from an EMBL/GenBank/DDBJ whole genome shotgun (WGS) entry which is preliminary data.</text>
</comment>
<gene>
    <name evidence="1" type="ORF">LCGC14_1087280</name>
</gene>
<protein>
    <submittedName>
        <fullName evidence="1">Uncharacterized protein</fullName>
    </submittedName>
</protein>
<organism evidence="1">
    <name type="scientific">marine sediment metagenome</name>
    <dbReference type="NCBI Taxonomy" id="412755"/>
    <lineage>
        <taxon>unclassified sequences</taxon>
        <taxon>metagenomes</taxon>
        <taxon>ecological metagenomes</taxon>
    </lineage>
</organism>
<dbReference type="AlphaFoldDB" id="A0A0F9QJF1"/>
<evidence type="ECO:0000313" key="1">
    <source>
        <dbReference type="EMBL" id="KKN05433.1"/>
    </source>
</evidence>
<reference evidence="1" key="1">
    <citation type="journal article" date="2015" name="Nature">
        <title>Complex archaea that bridge the gap between prokaryotes and eukaryotes.</title>
        <authorList>
            <person name="Spang A."/>
            <person name="Saw J.H."/>
            <person name="Jorgensen S.L."/>
            <person name="Zaremba-Niedzwiedzka K."/>
            <person name="Martijn J."/>
            <person name="Lind A.E."/>
            <person name="van Eijk R."/>
            <person name="Schleper C."/>
            <person name="Guy L."/>
            <person name="Ettema T.J."/>
        </authorList>
    </citation>
    <scope>NUCLEOTIDE SEQUENCE</scope>
</reference>
<accession>A0A0F9QJF1</accession>
<dbReference type="EMBL" id="LAZR01004805">
    <property type="protein sequence ID" value="KKN05433.1"/>
    <property type="molecule type" value="Genomic_DNA"/>
</dbReference>
<sequence length="86" mass="10410">MMWIIFIVWFLAWETIALATKEKYFASLSRWTWRKTAWQVTIRFPRKEDWNLDVYFTMRPLRILLFIGMSWATIHLSFGECALGVC</sequence>
<name>A0A0F9QJF1_9ZZZZ</name>